<dbReference type="RefSeq" id="WP_344523679.1">
    <property type="nucleotide sequence ID" value="NZ_BAAAPE010000001.1"/>
</dbReference>
<evidence type="ECO:0000313" key="5">
    <source>
        <dbReference type="Proteomes" id="UP001500016"/>
    </source>
</evidence>
<gene>
    <name evidence="4" type="ORF">GCM10009801_06430</name>
</gene>
<dbReference type="Pfam" id="PF01467">
    <property type="entry name" value="CTP_transf_like"/>
    <property type="match status" value="1"/>
</dbReference>
<dbReference type="PANTHER" id="PTHR43793:SF2">
    <property type="entry name" value="BIFUNCTIONAL PROTEIN HLDE"/>
    <property type="match status" value="1"/>
</dbReference>
<evidence type="ECO:0000256" key="2">
    <source>
        <dbReference type="ARBA" id="ARBA00022695"/>
    </source>
</evidence>
<evidence type="ECO:0000259" key="3">
    <source>
        <dbReference type="Pfam" id="PF01467"/>
    </source>
</evidence>
<proteinExistence type="predicted"/>
<reference evidence="4 5" key="1">
    <citation type="journal article" date="2019" name="Int. J. Syst. Evol. Microbiol.">
        <title>The Global Catalogue of Microorganisms (GCM) 10K type strain sequencing project: providing services to taxonomists for standard genome sequencing and annotation.</title>
        <authorList>
            <consortium name="The Broad Institute Genomics Platform"/>
            <consortium name="The Broad Institute Genome Sequencing Center for Infectious Disease"/>
            <person name="Wu L."/>
            <person name="Ma J."/>
        </authorList>
    </citation>
    <scope>NUCLEOTIDE SEQUENCE [LARGE SCALE GENOMIC DNA]</scope>
    <source>
        <strain evidence="4 5">JCM 15478</strain>
    </source>
</reference>
<organism evidence="4 5">
    <name type="scientific">Streptomyces albiaxialis</name>
    <dbReference type="NCBI Taxonomy" id="329523"/>
    <lineage>
        <taxon>Bacteria</taxon>
        <taxon>Bacillati</taxon>
        <taxon>Actinomycetota</taxon>
        <taxon>Actinomycetes</taxon>
        <taxon>Kitasatosporales</taxon>
        <taxon>Streptomycetaceae</taxon>
        <taxon>Streptomyces</taxon>
    </lineage>
</organism>
<keyword evidence="1" id="KW-0808">Transferase</keyword>
<dbReference type="NCBIfam" id="TIGR00125">
    <property type="entry name" value="cyt_tran_rel"/>
    <property type="match status" value="1"/>
</dbReference>
<dbReference type="EMBL" id="BAAAPE010000001">
    <property type="protein sequence ID" value="GAA2062935.1"/>
    <property type="molecule type" value="Genomic_DNA"/>
</dbReference>
<evidence type="ECO:0000256" key="1">
    <source>
        <dbReference type="ARBA" id="ARBA00022679"/>
    </source>
</evidence>
<protein>
    <submittedName>
        <fullName evidence="4">Adenylyltransferase/cytidyltransferase family protein</fullName>
    </submittedName>
</protein>
<dbReference type="GO" id="GO:0016779">
    <property type="term" value="F:nucleotidyltransferase activity"/>
    <property type="evidence" value="ECO:0007669"/>
    <property type="project" value="UniProtKB-KW"/>
</dbReference>
<dbReference type="SUPFAM" id="SSF52374">
    <property type="entry name" value="Nucleotidylyl transferase"/>
    <property type="match status" value="1"/>
</dbReference>
<keyword evidence="5" id="KW-1185">Reference proteome</keyword>
<dbReference type="InterPro" id="IPR050385">
    <property type="entry name" value="Archaeal_FAD_synthase"/>
</dbReference>
<keyword evidence="2 4" id="KW-0548">Nucleotidyltransferase</keyword>
<accession>A0ABN2VHZ5</accession>
<dbReference type="Gene3D" id="3.40.50.620">
    <property type="entry name" value="HUPs"/>
    <property type="match status" value="1"/>
</dbReference>
<evidence type="ECO:0000313" key="4">
    <source>
        <dbReference type="EMBL" id="GAA2062935.1"/>
    </source>
</evidence>
<dbReference type="InterPro" id="IPR014729">
    <property type="entry name" value="Rossmann-like_a/b/a_fold"/>
</dbReference>
<dbReference type="Proteomes" id="UP001500016">
    <property type="component" value="Unassembled WGS sequence"/>
</dbReference>
<feature type="domain" description="Cytidyltransferase-like" evidence="3">
    <location>
        <begin position="19"/>
        <end position="92"/>
    </location>
</feature>
<sequence>MQELRLEWCTPAVETPAVVTGVFDLLHVGHARFLGAVRERALDAGLGGLVVGVEDDARTRAWKGPERPVNSENERAELLAALRVVDAVCLVHGDPSVVDWQSYERALVPLRPGALAFTEGDPHAEAKRRAAGELGAHAWQLPLVAGRSTTRLLASTSEPPAA</sequence>
<dbReference type="PANTHER" id="PTHR43793">
    <property type="entry name" value="FAD SYNTHASE"/>
    <property type="match status" value="1"/>
</dbReference>
<comment type="caution">
    <text evidence="4">The sequence shown here is derived from an EMBL/GenBank/DDBJ whole genome shotgun (WGS) entry which is preliminary data.</text>
</comment>
<name>A0ABN2VHZ5_9ACTN</name>
<dbReference type="InterPro" id="IPR004821">
    <property type="entry name" value="Cyt_trans-like"/>
</dbReference>